<proteinExistence type="predicted"/>
<organism evidence="1 2">
    <name type="scientific">Rhizopus microsporus</name>
    <dbReference type="NCBI Taxonomy" id="58291"/>
    <lineage>
        <taxon>Eukaryota</taxon>
        <taxon>Fungi</taxon>
        <taxon>Fungi incertae sedis</taxon>
        <taxon>Mucoromycota</taxon>
        <taxon>Mucoromycotina</taxon>
        <taxon>Mucoromycetes</taxon>
        <taxon>Mucorales</taxon>
        <taxon>Mucorineae</taxon>
        <taxon>Rhizopodaceae</taxon>
        <taxon>Rhizopus</taxon>
    </lineage>
</organism>
<dbReference type="AlphaFoldDB" id="A0A1X0RWT0"/>
<dbReference type="EMBL" id="KV921383">
    <property type="protein sequence ID" value="ORE16515.1"/>
    <property type="molecule type" value="Genomic_DNA"/>
</dbReference>
<protein>
    <submittedName>
        <fullName evidence="1">Uncharacterized protein</fullName>
    </submittedName>
</protein>
<name>A0A1X0RWT0_RHIZD</name>
<sequence length="139" mass="15076">MLLIQKKAKLVIICVSLVAVGFVAPAPQAGLSLVQRFSAVNILLLLILVTQLLPPPRIRGVDEGAGAASLNDVADMQTKGSISNNDESLLQKRQAYTNLVRPIAKQSWKSSKMNLCCTLLPCGRTGTVRWSVAKVYHQH</sequence>
<evidence type="ECO:0000313" key="2">
    <source>
        <dbReference type="Proteomes" id="UP000242381"/>
    </source>
</evidence>
<accession>A0A1X0RWT0</accession>
<gene>
    <name evidence="1" type="ORF">BCV71DRAFT_236597</name>
</gene>
<dbReference type="Proteomes" id="UP000242381">
    <property type="component" value="Unassembled WGS sequence"/>
</dbReference>
<reference evidence="1 2" key="1">
    <citation type="journal article" date="2016" name="Proc. Natl. Acad. Sci. U.S.A.">
        <title>Lipid metabolic changes in an early divergent fungus govern the establishment of a mutualistic symbiosis with endobacteria.</title>
        <authorList>
            <person name="Lastovetsky O.A."/>
            <person name="Gaspar M.L."/>
            <person name="Mondo S.J."/>
            <person name="LaButti K.M."/>
            <person name="Sandor L."/>
            <person name="Grigoriev I.V."/>
            <person name="Henry S.A."/>
            <person name="Pawlowska T.E."/>
        </authorList>
    </citation>
    <scope>NUCLEOTIDE SEQUENCE [LARGE SCALE GENOMIC DNA]</scope>
    <source>
        <strain evidence="1 2">ATCC 11559</strain>
    </source>
</reference>
<evidence type="ECO:0000313" key="1">
    <source>
        <dbReference type="EMBL" id="ORE16515.1"/>
    </source>
</evidence>